<evidence type="ECO:0000313" key="2">
    <source>
        <dbReference type="Proteomes" id="UP000001542"/>
    </source>
</evidence>
<evidence type="ECO:0000313" key="1">
    <source>
        <dbReference type="EMBL" id="EAX82962.1"/>
    </source>
</evidence>
<reference evidence="1" key="1">
    <citation type="submission" date="2006-10" db="EMBL/GenBank/DDBJ databases">
        <authorList>
            <person name="Amadeo P."/>
            <person name="Zhao Q."/>
            <person name="Wortman J."/>
            <person name="Fraser-Liggett C."/>
            <person name="Carlton J."/>
        </authorList>
    </citation>
    <scope>NUCLEOTIDE SEQUENCE</scope>
    <source>
        <strain evidence="1">G3</strain>
    </source>
</reference>
<sequence length="94" mass="11073">MSSDYKKQYADFIEAFEKLFRLESNESVEEMCNIITNVLFSKYKLSIKQLTKIIIMAIQYNYASGENYIRILKHIGSNIKRISELIIPREDSIE</sequence>
<keyword evidence="2" id="KW-1185">Reference proteome</keyword>
<name>A2GIQ5_TRIV3</name>
<dbReference type="VEuPathDB" id="TrichDB:TVAG_107240"/>
<protein>
    <submittedName>
        <fullName evidence="1">Uncharacterized protein</fullName>
    </submittedName>
</protein>
<dbReference type="RefSeq" id="XP_001295892.1">
    <property type="nucleotide sequence ID" value="XM_001295891.1"/>
</dbReference>
<reference evidence="1" key="2">
    <citation type="journal article" date="2007" name="Science">
        <title>Draft genome sequence of the sexually transmitted pathogen Trichomonas vaginalis.</title>
        <authorList>
            <person name="Carlton J.M."/>
            <person name="Hirt R.P."/>
            <person name="Silva J.C."/>
            <person name="Delcher A.L."/>
            <person name="Schatz M."/>
            <person name="Zhao Q."/>
            <person name="Wortman J.R."/>
            <person name="Bidwell S.L."/>
            <person name="Alsmark U.C.M."/>
            <person name="Besteiro S."/>
            <person name="Sicheritz-Ponten T."/>
            <person name="Noel C.J."/>
            <person name="Dacks J.B."/>
            <person name="Foster P.G."/>
            <person name="Simillion C."/>
            <person name="Van de Peer Y."/>
            <person name="Miranda-Saavedra D."/>
            <person name="Barton G.J."/>
            <person name="Westrop G.D."/>
            <person name="Mueller S."/>
            <person name="Dessi D."/>
            <person name="Fiori P.L."/>
            <person name="Ren Q."/>
            <person name="Paulsen I."/>
            <person name="Zhang H."/>
            <person name="Bastida-Corcuera F.D."/>
            <person name="Simoes-Barbosa A."/>
            <person name="Brown M.T."/>
            <person name="Hayes R.D."/>
            <person name="Mukherjee M."/>
            <person name="Okumura C.Y."/>
            <person name="Schneider R."/>
            <person name="Smith A.J."/>
            <person name="Vanacova S."/>
            <person name="Villalvazo M."/>
            <person name="Haas B.J."/>
            <person name="Pertea M."/>
            <person name="Feldblyum T.V."/>
            <person name="Utterback T.R."/>
            <person name="Shu C.L."/>
            <person name="Osoegawa K."/>
            <person name="de Jong P.J."/>
            <person name="Hrdy I."/>
            <person name="Horvathova L."/>
            <person name="Zubacova Z."/>
            <person name="Dolezal P."/>
            <person name="Malik S.B."/>
            <person name="Logsdon J.M. Jr."/>
            <person name="Henze K."/>
            <person name="Gupta A."/>
            <person name="Wang C.C."/>
            <person name="Dunne R.L."/>
            <person name="Upcroft J.A."/>
            <person name="Upcroft P."/>
            <person name="White O."/>
            <person name="Salzberg S.L."/>
            <person name="Tang P."/>
            <person name="Chiu C.-H."/>
            <person name="Lee Y.-S."/>
            <person name="Embley T.M."/>
            <person name="Coombs G.H."/>
            <person name="Mottram J.C."/>
            <person name="Tachezy J."/>
            <person name="Fraser-Liggett C.M."/>
            <person name="Johnson P.J."/>
        </authorList>
    </citation>
    <scope>NUCLEOTIDE SEQUENCE [LARGE SCALE GENOMIC DNA]</scope>
    <source>
        <strain evidence="1">G3</strain>
    </source>
</reference>
<gene>
    <name evidence="1" type="ORF">TVAG_107240</name>
</gene>
<accession>A2GIQ5</accession>
<dbReference type="EMBL" id="DS116257">
    <property type="protein sequence ID" value="EAX82962.1"/>
    <property type="molecule type" value="Genomic_DNA"/>
</dbReference>
<organism evidence="1 2">
    <name type="scientific">Trichomonas vaginalis (strain ATCC PRA-98 / G3)</name>
    <dbReference type="NCBI Taxonomy" id="412133"/>
    <lineage>
        <taxon>Eukaryota</taxon>
        <taxon>Metamonada</taxon>
        <taxon>Parabasalia</taxon>
        <taxon>Trichomonadida</taxon>
        <taxon>Trichomonadidae</taxon>
        <taxon>Trichomonas</taxon>
    </lineage>
</organism>
<dbReference type="AlphaFoldDB" id="A2GIQ5"/>
<proteinExistence type="predicted"/>
<dbReference type="InParanoid" id="A2GIQ5"/>
<dbReference type="KEGG" id="tva:4740594"/>
<dbReference type="VEuPathDB" id="TrichDB:TVAGG3_0195200"/>
<dbReference type="Proteomes" id="UP000001542">
    <property type="component" value="Unassembled WGS sequence"/>
</dbReference>